<sequence length="448" mass="48293">MAESLPQPSSDDDPIPWLLIGFNLVGIGLGYAITMLLARQLTHSEFEHYVAAVATLGLWATFAEAGFGKYALRIVPVYLAAARRHLLRSYIRYALVATLWLSMAVALVASLLEWFIQEGQGQYVILVAISILPIVALCGVMVDLLLAMHLPRCGMFVGRVLVPATTLALIVWTSSVSSITPLAAIYCFAGGSAAGLLSGGLVCTRLVSPVVRKPFTKVPVDNSWRAWTAASFSFMGYYFLLAWLSRSTLFIASHLPHQPTQLAVLAPAMETGCLILLLSKSTDKYFQPAMSMLLESTQWQQLSAMGRSRRRVIGICVAVFLAVVMLLGKQILGLYGEDFVPGYGALCIVAVGSSVWTMFSLSPSFLLYSGGSRILLALLCIHAIVLVLLVGALFPAFGAIGGAAAYAITVSAFTLSAFFFASTRFGRLSASTKSADHTEQQRSIPPQY</sequence>
<keyword evidence="8" id="KW-1185">Reference proteome</keyword>
<protein>
    <submittedName>
        <fullName evidence="7">Polysaccharide biosynthesis protein</fullName>
    </submittedName>
</protein>
<feature type="transmembrane region" description="Helical" evidence="6">
    <location>
        <begin position="122"/>
        <end position="146"/>
    </location>
</feature>
<organism evidence="7 8">
    <name type="scientific">Roseimaritima ulvae</name>
    <dbReference type="NCBI Taxonomy" id="980254"/>
    <lineage>
        <taxon>Bacteria</taxon>
        <taxon>Pseudomonadati</taxon>
        <taxon>Planctomycetota</taxon>
        <taxon>Planctomycetia</taxon>
        <taxon>Pirellulales</taxon>
        <taxon>Pirellulaceae</taxon>
        <taxon>Roseimaritima</taxon>
    </lineage>
</organism>
<evidence type="ECO:0000313" key="8">
    <source>
        <dbReference type="Proteomes" id="UP000325286"/>
    </source>
</evidence>
<feature type="transmembrane region" description="Helical" evidence="6">
    <location>
        <begin position="375"/>
        <end position="397"/>
    </location>
</feature>
<evidence type="ECO:0000256" key="3">
    <source>
        <dbReference type="ARBA" id="ARBA00022692"/>
    </source>
</evidence>
<feature type="transmembrane region" description="Helical" evidence="6">
    <location>
        <begin position="153"/>
        <end position="173"/>
    </location>
</feature>
<gene>
    <name evidence="7" type="ORF">UC8_35340</name>
</gene>
<dbReference type="KEGG" id="rul:UC8_35340"/>
<evidence type="ECO:0000256" key="5">
    <source>
        <dbReference type="ARBA" id="ARBA00023136"/>
    </source>
</evidence>
<comment type="subcellular location">
    <subcellularLocation>
        <location evidence="1">Cell membrane</location>
        <topology evidence="1">Multi-pass membrane protein</topology>
    </subcellularLocation>
</comment>
<name>A0A5B9QUQ9_9BACT</name>
<feature type="transmembrane region" description="Helical" evidence="6">
    <location>
        <begin position="343"/>
        <end position="368"/>
    </location>
</feature>
<feature type="transmembrane region" description="Helical" evidence="6">
    <location>
        <begin position="224"/>
        <end position="245"/>
    </location>
</feature>
<reference evidence="7 8" key="1">
    <citation type="submission" date="2019-08" db="EMBL/GenBank/DDBJ databases">
        <title>Deep-cultivation of Planctomycetes and their phenomic and genomic characterization uncovers novel biology.</title>
        <authorList>
            <person name="Wiegand S."/>
            <person name="Jogler M."/>
            <person name="Boedeker C."/>
            <person name="Pinto D."/>
            <person name="Vollmers J."/>
            <person name="Rivas-Marin E."/>
            <person name="Kohn T."/>
            <person name="Peeters S.H."/>
            <person name="Heuer A."/>
            <person name="Rast P."/>
            <person name="Oberbeckmann S."/>
            <person name="Bunk B."/>
            <person name="Jeske O."/>
            <person name="Meyerdierks A."/>
            <person name="Storesund J.E."/>
            <person name="Kallscheuer N."/>
            <person name="Luecker S."/>
            <person name="Lage O.M."/>
            <person name="Pohl T."/>
            <person name="Merkel B.J."/>
            <person name="Hornburger P."/>
            <person name="Mueller R.-W."/>
            <person name="Bruemmer F."/>
            <person name="Labrenz M."/>
            <person name="Spormann A.M."/>
            <person name="Op den Camp H."/>
            <person name="Overmann J."/>
            <person name="Amann R."/>
            <person name="Jetten M.S.M."/>
            <person name="Mascher T."/>
            <person name="Medema M.H."/>
            <person name="Devos D.P."/>
            <person name="Kaster A.-K."/>
            <person name="Ovreas L."/>
            <person name="Rohde M."/>
            <person name="Galperin M.Y."/>
            <person name="Jogler C."/>
        </authorList>
    </citation>
    <scope>NUCLEOTIDE SEQUENCE [LARGE SCALE GENOMIC DNA]</scope>
    <source>
        <strain evidence="7 8">UC8</strain>
    </source>
</reference>
<feature type="transmembrane region" description="Helical" evidence="6">
    <location>
        <begin position="15"/>
        <end position="38"/>
    </location>
</feature>
<feature type="transmembrane region" description="Helical" evidence="6">
    <location>
        <begin position="403"/>
        <end position="421"/>
    </location>
</feature>
<feature type="transmembrane region" description="Helical" evidence="6">
    <location>
        <begin position="93"/>
        <end position="116"/>
    </location>
</feature>
<keyword evidence="3 6" id="KW-0812">Transmembrane</keyword>
<keyword evidence="2" id="KW-1003">Cell membrane</keyword>
<dbReference type="InterPro" id="IPR050833">
    <property type="entry name" value="Poly_Biosynth_Transport"/>
</dbReference>
<dbReference type="RefSeq" id="WP_068135035.1">
    <property type="nucleotide sequence ID" value="NZ_CP042914.1"/>
</dbReference>
<evidence type="ECO:0000256" key="4">
    <source>
        <dbReference type="ARBA" id="ARBA00022989"/>
    </source>
</evidence>
<dbReference type="PANTHER" id="PTHR30250:SF11">
    <property type="entry name" value="O-ANTIGEN TRANSPORTER-RELATED"/>
    <property type="match status" value="1"/>
</dbReference>
<proteinExistence type="predicted"/>
<dbReference type="AlphaFoldDB" id="A0A5B9QUQ9"/>
<feature type="transmembrane region" description="Helical" evidence="6">
    <location>
        <begin position="179"/>
        <end position="203"/>
    </location>
</feature>
<feature type="transmembrane region" description="Helical" evidence="6">
    <location>
        <begin position="312"/>
        <end position="331"/>
    </location>
</feature>
<evidence type="ECO:0000313" key="7">
    <source>
        <dbReference type="EMBL" id="QEG41510.1"/>
    </source>
</evidence>
<accession>A0A5B9QUQ9</accession>
<dbReference type="PANTHER" id="PTHR30250">
    <property type="entry name" value="PST FAMILY PREDICTED COLANIC ACID TRANSPORTER"/>
    <property type="match status" value="1"/>
</dbReference>
<keyword evidence="4 6" id="KW-1133">Transmembrane helix</keyword>
<evidence type="ECO:0000256" key="6">
    <source>
        <dbReference type="SAM" id="Phobius"/>
    </source>
</evidence>
<evidence type="ECO:0000256" key="2">
    <source>
        <dbReference type="ARBA" id="ARBA00022475"/>
    </source>
</evidence>
<dbReference type="GO" id="GO:0005886">
    <property type="term" value="C:plasma membrane"/>
    <property type="evidence" value="ECO:0007669"/>
    <property type="project" value="UniProtKB-SubCell"/>
</dbReference>
<evidence type="ECO:0000256" key="1">
    <source>
        <dbReference type="ARBA" id="ARBA00004651"/>
    </source>
</evidence>
<keyword evidence="5 6" id="KW-0472">Membrane</keyword>
<dbReference type="EMBL" id="CP042914">
    <property type="protein sequence ID" value="QEG41510.1"/>
    <property type="molecule type" value="Genomic_DNA"/>
</dbReference>
<dbReference type="Proteomes" id="UP000325286">
    <property type="component" value="Chromosome"/>
</dbReference>